<keyword evidence="3" id="KW-1185">Reference proteome</keyword>
<evidence type="ECO:0000313" key="2">
    <source>
        <dbReference type="EMBL" id="EEX20768.1"/>
    </source>
</evidence>
<dbReference type="Proteomes" id="UP000003755">
    <property type="component" value="Unassembled WGS sequence"/>
</dbReference>
<dbReference type="InterPro" id="IPR001387">
    <property type="entry name" value="Cro/C1-type_HTH"/>
</dbReference>
<dbReference type="KEGG" id="bhan:CGC63_00565"/>
<dbReference type="SUPFAM" id="SSF47413">
    <property type="entry name" value="lambda repressor-like DNA-binding domains"/>
    <property type="match status" value="1"/>
</dbReference>
<gene>
    <name evidence="2" type="ORF">BLAHAN_06560</name>
</gene>
<dbReference type="EMBL" id="ABYU02000037">
    <property type="protein sequence ID" value="EEX20768.1"/>
    <property type="molecule type" value="Genomic_DNA"/>
</dbReference>
<reference evidence="2" key="1">
    <citation type="submission" date="2009-09" db="EMBL/GenBank/DDBJ databases">
        <authorList>
            <person name="Weinstock G."/>
            <person name="Sodergren E."/>
            <person name="Clifton S."/>
            <person name="Fulton L."/>
            <person name="Fulton B."/>
            <person name="Courtney L."/>
            <person name="Fronick C."/>
            <person name="Harrison M."/>
            <person name="Strong C."/>
            <person name="Farmer C."/>
            <person name="Delahaunty K."/>
            <person name="Markovic C."/>
            <person name="Hall O."/>
            <person name="Minx P."/>
            <person name="Tomlinson C."/>
            <person name="Mitreva M."/>
            <person name="Nelson J."/>
            <person name="Hou S."/>
            <person name="Wollam A."/>
            <person name="Pepin K.H."/>
            <person name="Johnson M."/>
            <person name="Bhonagiri V."/>
            <person name="Nash W.E."/>
            <person name="Warren W."/>
            <person name="Chinwalla A."/>
            <person name="Mardis E.R."/>
            <person name="Wilson R.K."/>
        </authorList>
    </citation>
    <scope>NUCLEOTIDE SEQUENCE [LARGE SCALE GENOMIC DNA]</scope>
    <source>
        <strain evidence="2">DSM 20583</strain>
    </source>
</reference>
<dbReference type="HOGENOM" id="CLU_066192_50_1_9"/>
<feature type="domain" description="HTH cro/C1-type" evidence="1">
    <location>
        <begin position="17"/>
        <end position="72"/>
    </location>
</feature>
<accession>C9LAV0</accession>
<dbReference type="PROSITE" id="PS50943">
    <property type="entry name" value="HTH_CROC1"/>
    <property type="match status" value="1"/>
</dbReference>
<proteinExistence type="predicted"/>
<dbReference type="STRING" id="537007.BLAHAN_06560"/>
<comment type="caution">
    <text evidence="2">The sequence shown here is derived from an EMBL/GenBank/DDBJ whole genome shotgun (WGS) entry which is preliminary data.</text>
</comment>
<dbReference type="Gene3D" id="1.10.260.40">
    <property type="entry name" value="lambda repressor-like DNA-binding domains"/>
    <property type="match status" value="1"/>
</dbReference>
<evidence type="ECO:0000259" key="1">
    <source>
        <dbReference type="PROSITE" id="PS50943"/>
    </source>
</evidence>
<dbReference type="InterPro" id="IPR010982">
    <property type="entry name" value="Lambda_DNA-bd_dom_sf"/>
</dbReference>
<dbReference type="AlphaFoldDB" id="C9LAV0"/>
<name>C9LAV0_BLAHA</name>
<dbReference type="SMART" id="SM00530">
    <property type="entry name" value="HTH_XRE"/>
    <property type="match status" value="1"/>
</dbReference>
<evidence type="ECO:0000313" key="3">
    <source>
        <dbReference type="Proteomes" id="UP000003755"/>
    </source>
</evidence>
<protein>
    <recommendedName>
        <fullName evidence="1">HTH cro/C1-type domain-containing protein</fullName>
    </recommendedName>
</protein>
<dbReference type="eggNOG" id="COG1476">
    <property type="taxonomic scope" value="Bacteria"/>
</dbReference>
<sequence>MEVLFMIRSRKILADRINNLCKEQGITYYALSYKSAVPLTTLLHIVNGSTKNPGIFTIHKICEGFEISLKDFFDTEEFCEMRGDFEEEMQI</sequence>
<dbReference type="GO" id="GO:0003677">
    <property type="term" value="F:DNA binding"/>
    <property type="evidence" value="ECO:0007669"/>
    <property type="project" value="InterPro"/>
</dbReference>
<organism evidence="2 3">
    <name type="scientific">Blautia hansenii DSM 20583</name>
    <dbReference type="NCBI Taxonomy" id="537007"/>
    <lineage>
        <taxon>Bacteria</taxon>
        <taxon>Bacillati</taxon>
        <taxon>Bacillota</taxon>
        <taxon>Clostridia</taxon>
        <taxon>Lachnospirales</taxon>
        <taxon>Lachnospiraceae</taxon>
        <taxon>Blautia</taxon>
    </lineage>
</organism>
<dbReference type="Pfam" id="PF13443">
    <property type="entry name" value="HTH_26"/>
    <property type="match status" value="1"/>
</dbReference>